<feature type="region of interest" description="Disordered" evidence="12">
    <location>
        <begin position="1"/>
        <end position="25"/>
    </location>
</feature>
<keyword evidence="11" id="KW-0472">Membrane</keyword>
<comment type="caution">
    <text evidence="13">The sequence shown here is derived from an EMBL/GenBank/DDBJ whole genome shotgun (WGS) entry which is preliminary data.</text>
</comment>
<evidence type="ECO:0000256" key="11">
    <source>
        <dbReference type="ARBA" id="ARBA00023136"/>
    </source>
</evidence>
<sequence length="100" mass="11616">MAHATRKPNVPEKQKLYPPPESKQLTPMAQIPLKTDRNMSRVVLPHPNKVHVFLSKLLGGTMVFWMLWRAKHDWADIVGHKVMFEMEDAEKAKKKGLEHH</sequence>
<proteinExistence type="inferred from homology"/>
<evidence type="ECO:0000256" key="12">
    <source>
        <dbReference type="SAM" id="MobiDB-lite"/>
    </source>
</evidence>
<dbReference type="GO" id="GO:0032981">
    <property type="term" value="P:mitochondrial respiratory chain complex I assembly"/>
    <property type="evidence" value="ECO:0007669"/>
    <property type="project" value="TreeGrafter"/>
</dbReference>
<evidence type="ECO:0000256" key="1">
    <source>
        <dbReference type="ARBA" id="ARBA00003195"/>
    </source>
</evidence>
<keyword evidence="5" id="KW-0813">Transport</keyword>
<keyword evidence="9" id="KW-0249">Electron transport</keyword>
<keyword evidence="10" id="KW-0496">Mitochondrion</keyword>
<gene>
    <name evidence="13" type="ORF">AWC38_SpisGene15190</name>
</gene>
<evidence type="ECO:0000256" key="10">
    <source>
        <dbReference type="ARBA" id="ARBA00023128"/>
    </source>
</evidence>
<keyword evidence="14" id="KW-1185">Reference proteome</keyword>
<evidence type="ECO:0000256" key="3">
    <source>
        <dbReference type="ARBA" id="ARBA00005923"/>
    </source>
</evidence>
<comment type="similarity">
    <text evidence="3">Belongs to the complex I NDUFB2 subunit family.</text>
</comment>
<dbReference type="Proteomes" id="UP000225706">
    <property type="component" value="Unassembled WGS sequence"/>
</dbReference>
<evidence type="ECO:0000313" key="13">
    <source>
        <dbReference type="EMBL" id="PFX20366.1"/>
    </source>
</evidence>
<comment type="subcellular location">
    <subcellularLocation>
        <location evidence="2">Mitochondrion inner membrane</location>
        <topology evidence="2">Peripheral membrane protein</topology>
        <orientation evidence="2">Matrix side</orientation>
    </subcellularLocation>
</comment>
<evidence type="ECO:0000256" key="2">
    <source>
        <dbReference type="ARBA" id="ARBA00004443"/>
    </source>
</evidence>
<dbReference type="EMBL" id="LSMT01000320">
    <property type="protein sequence ID" value="PFX20366.1"/>
    <property type="molecule type" value="Genomic_DNA"/>
</dbReference>
<dbReference type="InterPro" id="IPR026627">
    <property type="entry name" value="NDUFB2_animal"/>
</dbReference>
<evidence type="ECO:0000256" key="6">
    <source>
        <dbReference type="ARBA" id="ARBA00022660"/>
    </source>
</evidence>
<evidence type="ECO:0000256" key="4">
    <source>
        <dbReference type="ARBA" id="ARBA00011533"/>
    </source>
</evidence>
<dbReference type="GO" id="GO:0045271">
    <property type="term" value="C:respiratory chain complex I"/>
    <property type="evidence" value="ECO:0007669"/>
    <property type="project" value="InterPro"/>
</dbReference>
<evidence type="ECO:0000313" key="14">
    <source>
        <dbReference type="Proteomes" id="UP000225706"/>
    </source>
</evidence>
<comment type="subunit">
    <text evidence="4">Complex I is composed of 45 different subunits.</text>
</comment>
<dbReference type="GO" id="GO:0005743">
    <property type="term" value="C:mitochondrial inner membrane"/>
    <property type="evidence" value="ECO:0007669"/>
    <property type="project" value="UniProtKB-SubCell"/>
</dbReference>
<reference evidence="14" key="1">
    <citation type="journal article" date="2017" name="bioRxiv">
        <title>Comparative analysis of the genomes of Stylophora pistillata and Acropora digitifera provides evidence for extensive differences between species of corals.</title>
        <authorList>
            <person name="Voolstra C.R."/>
            <person name="Li Y."/>
            <person name="Liew Y.J."/>
            <person name="Baumgarten S."/>
            <person name="Zoccola D."/>
            <person name="Flot J.-F."/>
            <person name="Tambutte S."/>
            <person name="Allemand D."/>
            <person name="Aranda M."/>
        </authorList>
    </citation>
    <scope>NUCLEOTIDE SEQUENCE [LARGE SCALE GENOMIC DNA]</scope>
</reference>
<protein>
    <submittedName>
        <fullName evidence="13">Uncharacterized protein</fullName>
    </submittedName>
</protein>
<dbReference type="PANTHER" id="PTHR15223:SF1">
    <property type="entry name" value="NADH DEHYDROGENASE [UBIQUINONE] 1 BETA SUBCOMPLEX SUBUNIT 2, MITOCHONDRIAL"/>
    <property type="match status" value="1"/>
</dbReference>
<organism evidence="13 14">
    <name type="scientific">Stylophora pistillata</name>
    <name type="common">Smooth cauliflower coral</name>
    <dbReference type="NCBI Taxonomy" id="50429"/>
    <lineage>
        <taxon>Eukaryota</taxon>
        <taxon>Metazoa</taxon>
        <taxon>Cnidaria</taxon>
        <taxon>Anthozoa</taxon>
        <taxon>Hexacorallia</taxon>
        <taxon>Scleractinia</taxon>
        <taxon>Astrocoeniina</taxon>
        <taxon>Pocilloporidae</taxon>
        <taxon>Stylophora</taxon>
    </lineage>
</organism>
<accession>A0A2B4RT91</accession>
<keyword evidence="7" id="KW-0999">Mitochondrion inner membrane</keyword>
<keyword evidence="8" id="KW-0809">Transit peptide</keyword>
<keyword evidence="6" id="KW-0679">Respiratory chain</keyword>
<evidence type="ECO:0000256" key="9">
    <source>
        <dbReference type="ARBA" id="ARBA00022982"/>
    </source>
</evidence>
<dbReference type="Pfam" id="PF14813">
    <property type="entry name" value="NADH_B2"/>
    <property type="match status" value="1"/>
</dbReference>
<evidence type="ECO:0000256" key="7">
    <source>
        <dbReference type="ARBA" id="ARBA00022792"/>
    </source>
</evidence>
<comment type="function">
    <text evidence="1">Accessory subunit of the mitochondrial membrane respiratory chain NADH dehydrogenase (Complex I), that is believed not to be involved in catalysis. Complex I functions in the transfer of electrons from NADH to the respiratory chain. The immediate electron acceptor for the enzyme is believed to be ubiquinone.</text>
</comment>
<evidence type="ECO:0000256" key="8">
    <source>
        <dbReference type="ARBA" id="ARBA00022946"/>
    </source>
</evidence>
<evidence type="ECO:0000256" key="5">
    <source>
        <dbReference type="ARBA" id="ARBA00022448"/>
    </source>
</evidence>
<name>A0A2B4RT91_STYPI</name>
<dbReference type="AlphaFoldDB" id="A0A2B4RT91"/>
<dbReference type="PANTHER" id="PTHR15223">
    <property type="entry name" value="NADH-UBIQUINONE OXIDOREDUCTASE AGGG SUBUNIT"/>
    <property type="match status" value="1"/>
</dbReference>